<dbReference type="PANTHER" id="PTHR33879:SF3">
    <property type="entry name" value="17.6 KDA CLASS II HEAT SHOCK PROTEIN-RELATED"/>
    <property type="match status" value="1"/>
</dbReference>
<proteinExistence type="predicted"/>
<dbReference type="EMBL" id="RDQH01000337">
    <property type="protein sequence ID" value="RXH84175.1"/>
    <property type="molecule type" value="Genomic_DNA"/>
</dbReference>
<dbReference type="PANTHER" id="PTHR33879">
    <property type="entry name" value="17.6 KDA CLASS II HEAT SHOCK PROTEIN-RELATED"/>
    <property type="match status" value="1"/>
</dbReference>
<organism evidence="2 3">
    <name type="scientific">Malus domestica</name>
    <name type="common">Apple</name>
    <name type="synonym">Pyrus malus</name>
    <dbReference type="NCBI Taxonomy" id="3750"/>
    <lineage>
        <taxon>Eukaryota</taxon>
        <taxon>Viridiplantae</taxon>
        <taxon>Streptophyta</taxon>
        <taxon>Embryophyta</taxon>
        <taxon>Tracheophyta</taxon>
        <taxon>Spermatophyta</taxon>
        <taxon>Magnoliopsida</taxon>
        <taxon>eudicotyledons</taxon>
        <taxon>Gunneridae</taxon>
        <taxon>Pentapetalae</taxon>
        <taxon>rosids</taxon>
        <taxon>fabids</taxon>
        <taxon>Rosales</taxon>
        <taxon>Rosaceae</taxon>
        <taxon>Amygdaloideae</taxon>
        <taxon>Maleae</taxon>
        <taxon>Malus</taxon>
    </lineage>
</organism>
<sequence>MGGTGCSTGQILGVFASRLPPGTGLCSSELVGVKKDRVNLNGEKPMKKKVHPSPKKRNLLYDVVASSSSMPPKKLRRLPHVFASVLELPFHSNADVSVQETSDSFIFSVAMPVHVTTPTTARPVIGDRVAVQAHTIEIYPGVTKTVIRKTEGGDLWRLDEGVVDDLDLWRYRLPASTRPELARATCTREELVVTVPKDHVHDRYDRNKQGVEEEDLGEENGRHIIVQ</sequence>
<dbReference type="AlphaFoldDB" id="A0A498IPX2"/>
<dbReference type="Proteomes" id="UP000290289">
    <property type="component" value="Chromosome 11"/>
</dbReference>
<evidence type="ECO:0000313" key="3">
    <source>
        <dbReference type="Proteomes" id="UP000290289"/>
    </source>
</evidence>
<comment type="caution">
    <text evidence="2">The sequence shown here is derived from an EMBL/GenBank/DDBJ whole genome shotgun (WGS) entry which is preliminary data.</text>
</comment>
<evidence type="ECO:0000256" key="1">
    <source>
        <dbReference type="SAM" id="MobiDB-lite"/>
    </source>
</evidence>
<feature type="region of interest" description="Disordered" evidence="1">
    <location>
        <begin position="208"/>
        <end position="227"/>
    </location>
</feature>
<protein>
    <recommendedName>
        <fullName evidence="4">SHSP domain-containing protein</fullName>
    </recommendedName>
</protein>
<evidence type="ECO:0000313" key="2">
    <source>
        <dbReference type="EMBL" id="RXH84175.1"/>
    </source>
</evidence>
<name>A0A498IPX2_MALDO</name>
<accession>A0A498IPX2</accession>
<keyword evidence="3" id="KW-1185">Reference proteome</keyword>
<evidence type="ECO:0008006" key="4">
    <source>
        <dbReference type="Google" id="ProtNLM"/>
    </source>
</evidence>
<reference evidence="2 3" key="1">
    <citation type="submission" date="2018-10" db="EMBL/GenBank/DDBJ databases">
        <title>A high-quality apple genome assembly.</title>
        <authorList>
            <person name="Hu J."/>
        </authorList>
    </citation>
    <scope>NUCLEOTIDE SEQUENCE [LARGE SCALE GENOMIC DNA]</scope>
    <source>
        <strain evidence="3">cv. HFTH1</strain>
        <tissue evidence="2">Young leaf</tissue>
    </source>
</reference>
<gene>
    <name evidence="2" type="ORF">DVH24_027074</name>
</gene>